<proteinExistence type="predicted"/>
<reference evidence="1" key="1">
    <citation type="journal article" date="2022" name="bioRxiv">
        <title>Discovery and biosynthetic assessment of Streptomyces ortus sp nov. isolated from a deep-sea sponge.</title>
        <authorList>
            <person name="Williams S.E."/>
        </authorList>
    </citation>
    <scope>NUCLEOTIDE SEQUENCE</scope>
    <source>
        <strain evidence="1">A15ISP2-DRY2</strain>
    </source>
</reference>
<evidence type="ECO:0000313" key="1">
    <source>
        <dbReference type="EMBL" id="MCX4238601.1"/>
    </source>
</evidence>
<gene>
    <name evidence="1" type="ORF">K3769_38675</name>
</gene>
<accession>A0ABT3VFC1</accession>
<comment type="caution">
    <text evidence="1">The sequence shown here is derived from an EMBL/GenBank/DDBJ whole genome shotgun (WGS) entry which is preliminary data.</text>
</comment>
<name>A0ABT3VFC1_9ACTN</name>
<keyword evidence="2" id="KW-1185">Reference proteome</keyword>
<evidence type="ECO:0000313" key="2">
    <source>
        <dbReference type="Proteomes" id="UP001165590"/>
    </source>
</evidence>
<protein>
    <submittedName>
        <fullName evidence="1">Uncharacterized protein</fullName>
    </submittedName>
</protein>
<dbReference type="Proteomes" id="UP001165590">
    <property type="component" value="Unassembled WGS sequence"/>
</dbReference>
<organism evidence="1 2">
    <name type="scientific">Streptomyces ortus</name>
    <dbReference type="NCBI Taxonomy" id="2867268"/>
    <lineage>
        <taxon>Bacteria</taxon>
        <taxon>Bacillati</taxon>
        <taxon>Actinomycetota</taxon>
        <taxon>Actinomycetes</taxon>
        <taxon>Kitasatosporales</taxon>
        <taxon>Streptomycetaceae</taxon>
        <taxon>Streptomyces</taxon>
    </lineage>
</organism>
<dbReference type="RefSeq" id="WP_267030877.1">
    <property type="nucleotide sequence ID" value="NZ_JAIFZO010000002.1"/>
</dbReference>
<sequence>MKSALLQAGFQVLSEKEPDVPGLRVTEVPAGALVSWTASDEFASLARERGGCASNADDSIRVIVKVAVSGLLLRLGHSIAESAADGDLLVLAETISAPGRGNR</sequence>
<dbReference type="EMBL" id="JAIFZO010000002">
    <property type="protein sequence ID" value="MCX4238601.1"/>
    <property type="molecule type" value="Genomic_DNA"/>
</dbReference>